<protein>
    <submittedName>
        <fullName evidence="1">Uncharacterized protein</fullName>
    </submittedName>
</protein>
<organism evidence="1 2">
    <name type="scientific">Adiantum capillus-veneris</name>
    <name type="common">Maidenhair fern</name>
    <dbReference type="NCBI Taxonomy" id="13818"/>
    <lineage>
        <taxon>Eukaryota</taxon>
        <taxon>Viridiplantae</taxon>
        <taxon>Streptophyta</taxon>
        <taxon>Embryophyta</taxon>
        <taxon>Tracheophyta</taxon>
        <taxon>Polypodiopsida</taxon>
        <taxon>Polypodiidae</taxon>
        <taxon>Polypodiales</taxon>
        <taxon>Pteridineae</taxon>
        <taxon>Pteridaceae</taxon>
        <taxon>Vittarioideae</taxon>
        <taxon>Adiantum</taxon>
    </lineage>
</organism>
<evidence type="ECO:0000313" key="2">
    <source>
        <dbReference type="Proteomes" id="UP000886520"/>
    </source>
</evidence>
<proteinExistence type="predicted"/>
<evidence type="ECO:0000313" key="1">
    <source>
        <dbReference type="EMBL" id="KAI5076704.1"/>
    </source>
</evidence>
<name>A0A9D4ZIH2_ADICA</name>
<dbReference type="AlphaFoldDB" id="A0A9D4ZIH2"/>
<comment type="caution">
    <text evidence="1">The sequence shown here is derived from an EMBL/GenBank/DDBJ whole genome shotgun (WGS) entry which is preliminary data.</text>
</comment>
<dbReference type="EMBL" id="JABFUD020000008">
    <property type="protein sequence ID" value="KAI5076704.1"/>
    <property type="molecule type" value="Genomic_DNA"/>
</dbReference>
<keyword evidence="2" id="KW-1185">Reference proteome</keyword>
<dbReference type="OrthoDB" id="10370969at2759"/>
<dbReference type="Proteomes" id="UP000886520">
    <property type="component" value="Chromosome 8"/>
</dbReference>
<sequence>MASSSKRRRVLPWEQLVFEQHRQIQERHRQIEQFKSILAEMQQSLWEEEKQLEKQTYGDPVLERSMVKSRERIEQQMSFIAKQEKEAAEFEVKAAGFEVKAEEQIRFFKAEIARIELADTSTGDDYYDLITNLGAPSSLTDTKNWRRAQEQLLFLCHIPPEAEPPFPLTLVHRAFANFVDRFHSSRIEFGSQECELVTELCILAAKDVKDEKQKMEEFNQLIDDYLGEAINQVVVASSYTTAGSLLVKKHMAYLTEVKKDEGNPLFQAMQYYALFLSKMTRDETKRASPSVLVFLLSWWVSVSGSVDWHSSPRWLVSHSPPSCIAI</sequence>
<reference evidence="1" key="1">
    <citation type="submission" date="2021-01" db="EMBL/GenBank/DDBJ databases">
        <title>Adiantum capillus-veneris genome.</title>
        <authorList>
            <person name="Fang Y."/>
            <person name="Liao Q."/>
        </authorList>
    </citation>
    <scope>NUCLEOTIDE SEQUENCE</scope>
    <source>
        <strain evidence="1">H3</strain>
        <tissue evidence="1">Leaf</tissue>
    </source>
</reference>
<gene>
    <name evidence="1" type="ORF">GOP47_0008769</name>
</gene>
<accession>A0A9D4ZIH2</accession>